<dbReference type="AlphaFoldDB" id="A0A1Y2H7H4"/>
<organism evidence="3 4">
    <name type="scientific">Catenaria anguillulae PL171</name>
    <dbReference type="NCBI Taxonomy" id="765915"/>
    <lineage>
        <taxon>Eukaryota</taxon>
        <taxon>Fungi</taxon>
        <taxon>Fungi incertae sedis</taxon>
        <taxon>Blastocladiomycota</taxon>
        <taxon>Blastocladiomycetes</taxon>
        <taxon>Blastocladiales</taxon>
        <taxon>Catenariaceae</taxon>
        <taxon>Catenaria</taxon>
    </lineage>
</organism>
<gene>
    <name evidence="3" type="ORF">BCR44DRAFT_64555</name>
</gene>
<evidence type="ECO:0000313" key="4">
    <source>
        <dbReference type="Proteomes" id="UP000193411"/>
    </source>
</evidence>
<feature type="region of interest" description="Disordered" evidence="1">
    <location>
        <begin position="93"/>
        <end position="214"/>
    </location>
</feature>
<keyword evidence="2" id="KW-1133">Transmembrane helix</keyword>
<feature type="transmembrane region" description="Helical" evidence="2">
    <location>
        <begin position="59"/>
        <end position="79"/>
    </location>
</feature>
<sequence length="689" mass="73777">MSDSQHQIFKGEAENGPCGLRGSSLCANARQLRGRCSPISLSPNGQVQRLQRYSIPSSWIARVGCFVAILLATAAAATAHDYSAFGHTDPPITATATRIPSSPTPNPPLTRRLHPRAEASGTHINIPPIPSGGFPPPPPPPPSTTSSRPPRTTDPFRLRPPDDDDSRGGQQPRPTGLDSEPHNPRDNWGPVVLADPRETTTTTTTTSSTLPLLKGQMPQPDPFANIWAPINIPLPGESITTFTPPMTSTLSQPLSPTAPTGPSISLPGQPTAVPTFSAIPIVPIGIGARTNSTDPASDLPLPNPNRNWDLGKCGNGYCSSDESCSTCPLDCSLAHIDWVLHRRAVDGDAFLRGGQLRYRNLTQYTFECGLEPVAQFCPRAPGSNRTSAMVAVTGQHPGLLTDKLQESLKGVPAKAVIVFFDMALLMNLTSTWTPVADAACDLVVTAKFSWGISLGSLQLEAIDGVSTRSLAFAAKAFQALPDWCRRRREPDNNESLGAFILNLPEPTTTPNRPLYISLDPGSAYRAAVLDPAIPPLLASFNMRLVVPSLPINEAHMPEKVIDPAETAAHLVREAMSERPGISGWIVNFDGSHPIVSSVVIPRVVQELERRGVQWVTDVSECLEYDAKAGAKRAAGTVTASPRNVKESKSQNPLLKPKATEVWAMDMSAWGAEVEAVSTDDSHMPGGYFS</sequence>
<evidence type="ECO:0000256" key="2">
    <source>
        <dbReference type="SAM" id="Phobius"/>
    </source>
</evidence>
<feature type="region of interest" description="Disordered" evidence="1">
    <location>
        <begin position="633"/>
        <end position="652"/>
    </location>
</feature>
<keyword evidence="2" id="KW-0812">Transmembrane</keyword>
<dbReference type="EMBL" id="MCFL01000081">
    <property type="protein sequence ID" value="ORZ30538.1"/>
    <property type="molecule type" value="Genomic_DNA"/>
</dbReference>
<reference evidence="3 4" key="1">
    <citation type="submission" date="2016-07" db="EMBL/GenBank/DDBJ databases">
        <title>Pervasive Adenine N6-methylation of Active Genes in Fungi.</title>
        <authorList>
            <consortium name="DOE Joint Genome Institute"/>
            <person name="Mondo S.J."/>
            <person name="Dannebaum R.O."/>
            <person name="Kuo R.C."/>
            <person name="Labutti K."/>
            <person name="Haridas S."/>
            <person name="Kuo A."/>
            <person name="Salamov A."/>
            <person name="Ahrendt S.R."/>
            <person name="Lipzen A."/>
            <person name="Sullivan W."/>
            <person name="Andreopoulos W.B."/>
            <person name="Clum A."/>
            <person name="Lindquist E."/>
            <person name="Daum C."/>
            <person name="Ramamoorthy G.K."/>
            <person name="Gryganskyi A."/>
            <person name="Culley D."/>
            <person name="Magnuson J.K."/>
            <person name="James T.Y."/>
            <person name="O'Malley M.A."/>
            <person name="Stajich J.E."/>
            <person name="Spatafora J.W."/>
            <person name="Visel A."/>
            <person name="Grigoriev I.V."/>
        </authorList>
    </citation>
    <scope>NUCLEOTIDE SEQUENCE [LARGE SCALE GENOMIC DNA]</scope>
    <source>
        <strain evidence="3 4">PL171</strain>
    </source>
</reference>
<proteinExistence type="predicted"/>
<protein>
    <submittedName>
        <fullName evidence="3">Uncharacterized protein</fullName>
    </submittedName>
</protein>
<comment type="caution">
    <text evidence="3">The sequence shown here is derived from an EMBL/GenBank/DDBJ whole genome shotgun (WGS) entry which is preliminary data.</text>
</comment>
<feature type="compositionally biased region" description="Pro residues" evidence="1">
    <location>
        <begin position="127"/>
        <end position="143"/>
    </location>
</feature>
<evidence type="ECO:0000256" key="1">
    <source>
        <dbReference type="SAM" id="MobiDB-lite"/>
    </source>
</evidence>
<keyword evidence="2" id="KW-0472">Membrane</keyword>
<accession>A0A1Y2H7H4</accession>
<feature type="compositionally biased region" description="Low complexity" evidence="1">
    <location>
        <begin position="144"/>
        <end position="153"/>
    </location>
</feature>
<name>A0A1Y2H7H4_9FUNG</name>
<feature type="compositionally biased region" description="Low complexity" evidence="1">
    <location>
        <begin position="199"/>
        <end position="209"/>
    </location>
</feature>
<keyword evidence="4" id="KW-1185">Reference proteome</keyword>
<evidence type="ECO:0000313" key="3">
    <source>
        <dbReference type="EMBL" id="ORZ30538.1"/>
    </source>
</evidence>
<dbReference type="Proteomes" id="UP000193411">
    <property type="component" value="Unassembled WGS sequence"/>
</dbReference>